<feature type="compositionally biased region" description="Polar residues" evidence="1">
    <location>
        <begin position="230"/>
        <end position="257"/>
    </location>
</feature>
<comment type="caution">
    <text evidence="2">The sequence shown here is derived from an EMBL/GenBank/DDBJ whole genome shotgun (WGS) entry which is preliminary data.</text>
</comment>
<dbReference type="OrthoDB" id="4900702at2759"/>
<protein>
    <submittedName>
        <fullName evidence="2">Uncharacterized protein</fullName>
    </submittedName>
</protein>
<name>G9NRB2_HYPAI</name>
<feature type="compositionally biased region" description="Polar residues" evidence="1">
    <location>
        <begin position="204"/>
        <end position="213"/>
    </location>
</feature>
<dbReference type="OMA" id="CENKVEN"/>
<feature type="region of interest" description="Disordered" evidence="1">
    <location>
        <begin position="198"/>
        <end position="486"/>
    </location>
</feature>
<dbReference type="KEGG" id="tatv:25786301"/>
<feature type="compositionally biased region" description="Basic residues" evidence="1">
    <location>
        <begin position="433"/>
        <end position="445"/>
    </location>
</feature>
<keyword evidence="3" id="KW-1185">Reference proteome</keyword>
<dbReference type="eggNOG" id="ENOG502R6KM">
    <property type="taxonomic scope" value="Eukaryota"/>
</dbReference>
<dbReference type="AlphaFoldDB" id="G9NRB2"/>
<reference evidence="2 3" key="1">
    <citation type="journal article" date="2011" name="Genome Biol.">
        <title>Comparative genome sequence analysis underscores mycoparasitism as the ancestral life style of Trichoderma.</title>
        <authorList>
            <person name="Kubicek C.P."/>
            <person name="Herrera-Estrella A."/>
            <person name="Seidl-Seiboth V."/>
            <person name="Martinez D.A."/>
            <person name="Druzhinina I.S."/>
            <person name="Thon M."/>
            <person name="Zeilinger S."/>
            <person name="Casas-Flores S."/>
            <person name="Horwitz B.A."/>
            <person name="Mukherjee P.K."/>
            <person name="Mukherjee M."/>
            <person name="Kredics L."/>
            <person name="Alcaraz L.D."/>
            <person name="Aerts A."/>
            <person name="Antal Z."/>
            <person name="Atanasova L."/>
            <person name="Cervantes-Badillo M.G."/>
            <person name="Challacombe J."/>
            <person name="Chertkov O."/>
            <person name="McCluskey K."/>
            <person name="Coulpier F."/>
            <person name="Deshpande N."/>
            <person name="von Doehren H."/>
            <person name="Ebbole D.J."/>
            <person name="Esquivel-Naranjo E.U."/>
            <person name="Fekete E."/>
            <person name="Flipphi M."/>
            <person name="Glaser F."/>
            <person name="Gomez-Rodriguez E.Y."/>
            <person name="Gruber S."/>
            <person name="Han C."/>
            <person name="Henrissat B."/>
            <person name="Hermosa R."/>
            <person name="Hernandez-Onate M."/>
            <person name="Karaffa L."/>
            <person name="Kosti I."/>
            <person name="Le Crom S."/>
            <person name="Lindquist E."/>
            <person name="Lucas S."/>
            <person name="Luebeck M."/>
            <person name="Luebeck P.S."/>
            <person name="Margeot A."/>
            <person name="Metz B."/>
            <person name="Misra M."/>
            <person name="Nevalainen H."/>
            <person name="Omann M."/>
            <person name="Packer N."/>
            <person name="Perrone G."/>
            <person name="Uresti-Rivera E.E."/>
            <person name="Salamov A."/>
            <person name="Schmoll M."/>
            <person name="Seiboth B."/>
            <person name="Shapiro H."/>
            <person name="Sukno S."/>
            <person name="Tamayo-Ramos J.A."/>
            <person name="Tisch D."/>
            <person name="Wiest A."/>
            <person name="Wilkinson H.H."/>
            <person name="Zhang M."/>
            <person name="Coutinho P.M."/>
            <person name="Kenerley C.M."/>
            <person name="Monte E."/>
            <person name="Baker S.E."/>
            <person name="Grigoriev I.V."/>
        </authorList>
    </citation>
    <scope>NUCLEOTIDE SEQUENCE [LARGE SCALE GENOMIC DNA]</scope>
    <source>
        <strain evidence="3">ATCC 20476 / IMI 206040</strain>
    </source>
</reference>
<sequence>MRAYILVQWKTEQRNLPSLVGSWGDNERWHGFEYRLSDPRVLWRAYWERFNMIQIPILPRDEFFEIAIGVAKVAKNNDDFKKIFEERNKERLAELEAFLSEGESRSERDMKHFPCHDAFVRTVLACCDPNFSNLMRVLKGNAFGWEADEELYEDIIDEAPVDPNGDYQDPNMETQPIDYWEEEYEGDMEPRKYIPDEDFILPKGTTNKSSNSAKGKRKRVQFDDDITGPDEQQQQELEDANSNPALQDSPSASQAANESAAKPNGVNERRHKCRRLERSPAQASSPQSSTKARKSDKRSRRDEDEDVSRKRQRLESPTMQAPTSHASSPGQSTRSQVSKKRSRRDDDGDHSHKRQKLETSTTQTPTSDAPLSPQWAVEQPKLSKKRSRHDGNNDSSHKRQKRENSAASDMASPHIAGQPTANGTAAVGSGPQKKGHQRASQKRKTAAANTSHARSPPSRSPNTRSLRRNGSATLWELDGSGKAKLR</sequence>
<organism evidence="2 3">
    <name type="scientific">Hypocrea atroviridis (strain ATCC 20476 / IMI 206040)</name>
    <name type="common">Trichoderma atroviride</name>
    <dbReference type="NCBI Taxonomy" id="452589"/>
    <lineage>
        <taxon>Eukaryota</taxon>
        <taxon>Fungi</taxon>
        <taxon>Dikarya</taxon>
        <taxon>Ascomycota</taxon>
        <taxon>Pezizomycotina</taxon>
        <taxon>Sordariomycetes</taxon>
        <taxon>Hypocreomycetidae</taxon>
        <taxon>Hypocreales</taxon>
        <taxon>Hypocreaceae</taxon>
        <taxon>Trichoderma</taxon>
    </lineage>
</organism>
<feature type="compositionally biased region" description="Low complexity" evidence="1">
    <location>
        <begin position="454"/>
        <end position="464"/>
    </location>
</feature>
<gene>
    <name evidence="2" type="ORF">TRIATDRAFT_89916</name>
</gene>
<feature type="compositionally biased region" description="Polar residues" evidence="1">
    <location>
        <begin position="358"/>
        <end position="369"/>
    </location>
</feature>
<accession>G9NRB2</accession>
<dbReference type="GeneID" id="25786301"/>
<evidence type="ECO:0000256" key="1">
    <source>
        <dbReference type="SAM" id="MobiDB-lite"/>
    </source>
</evidence>
<evidence type="ECO:0000313" key="2">
    <source>
        <dbReference type="EMBL" id="EHK46547.1"/>
    </source>
</evidence>
<feature type="compositionally biased region" description="Polar residues" evidence="1">
    <location>
        <begin position="315"/>
        <end position="336"/>
    </location>
</feature>
<proteinExistence type="predicted"/>
<dbReference type="EMBL" id="ABDG02000022">
    <property type="protein sequence ID" value="EHK46547.1"/>
    <property type="molecule type" value="Genomic_DNA"/>
</dbReference>
<dbReference type="Proteomes" id="UP000005426">
    <property type="component" value="Unassembled WGS sequence"/>
</dbReference>
<evidence type="ECO:0000313" key="3">
    <source>
        <dbReference type="Proteomes" id="UP000005426"/>
    </source>
</evidence>
<dbReference type="HOGENOM" id="CLU_561466_0_0_1"/>
<feature type="compositionally biased region" description="Low complexity" evidence="1">
    <location>
        <begin position="279"/>
        <end position="290"/>
    </location>
</feature>